<dbReference type="GO" id="GO:0016829">
    <property type="term" value="F:lyase activity"/>
    <property type="evidence" value="ECO:0007669"/>
    <property type="project" value="UniProtKB-KW"/>
</dbReference>
<dbReference type="PANTHER" id="PTHR33542">
    <property type="entry name" value="SIROHYDROCHLORIN FERROCHELATASE, CHLOROPLASTIC"/>
    <property type="match status" value="1"/>
</dbReference>
<keyword evidence="2" id="KW-0456">Lyase</keyword>
<accession>A0A4P6FE88</accession>
<name>A0A4P6FE88_9MICO</name>
<keyword evidence="1" id="KW-0479">Metal-binding</keyword>
<evidence type="ECO:0000313" key="4">
    <source>
        <dbReference type="Proteomes" id="UP000291259"/>
    </source>
</evidence>
<gene>
    <name evidence="3" type="ORF">ET445_04545</name>
</gene>
<evidence type="ECO:0000313" key="3">
    <source>
        <dbReference type="EMBL" id="QAY72719.1"/>
    </source>
</evidence>
<dbReference type="Proteomes" id="UP000291259">
    <property type="component" value="Chromosome"/>
</dbReference>
<dbReference type="RefSeq" id="WP_129189236.1">
    <property type="nucleotide sequence ID" value="NZ_CP035491.1"/>
</dbReference>
<dbReference type="PANTHER" id="PTHR33542:SF5">
    <property type="entry name" value="FERROCHELATASE CHE1"/>
    <property type="match status" value="1"/>
</dbReference>
<dbReference type="OrthoDB" id="7345302at2"/>
<dbReference type="GO" id="GO:0046872">
    <property type="term" value="F:metal ion binding"/>
    <property type="evidence" value="ECO:0007669"/>
    <property type="project" value="UniProtKB-KW"/>
</dbReference>
<protein>
    <submittedName>
        <fullName evidence="3">Cobalamin biosynthesis protein CbiX</fullName>
    </submittedName>
</protein>
<dbReference type="InterPro" id="IPR002762">
    <property type="entry name" value="CbiX-like"/>
</dbReference>
<reference evidence="3 4" key="1">
    <citation type="submission" date="2019-01" db="EMBL/GenBank/DDBJ databases">
        <title>Genome sequencing of strain FW100M-8.</title>
        <authorList>
            <person name="Heo J."/>
            <person name="Kim S.-J."/>
            <person name="Kim J.-S."/>
            <person name="Hong S.-B."/>
            <person name="Kwon S.-W."/>
        </authorList>
    </citation>
    <scope>NUCLEOTIDE SEQUENCE [LARGE SCALE GENOMIC DNA]</scope>
    <source>
        <strain evidence="3 4">FW100M-8</strain>
    </source>
</reference>
<evidence type="ECO:0000256" key="1">
    <source>
        <dbReference type="ARBA" id="ARBA00022723"/>
    </source>
</evidence>
<dbReference type="KEGG" id="agf:ET445_04545"/>
<dbReference type="AlphaFoldDB" id="A0A4P6FE88"/>
<proteinExistence type="predicted"/>
<dbReference type="Pfam" id="PF01903">
    <property type="entry name" value="CbiX"/>
    <property type="match status" value="2"/>
</dbReference>
<dbReference type="EMBL" id="CP035491">
    <property type="protein sequence ID" value="QAY72719.1"/>
    <property type="molecule type" value="Genomic_DNA"/>
</dbReference>
<keyword evidence="4" id="KW-1185">Reference proteome</keyword>
<sequence length="248" mass="25184">MSAPVLLAVSHGTSSPDGQAAVQALVDAAAAALQGVVVQLGHVDVQEPDVAASLAALPHGSRVVVVPLLLSAGYHVHVDLRKATADHPEVHLAPALGPDARLARVLAGRLEDAGADDSPHGSDAIVLAVAGSSDDRANDDCRAQAKLLADELGVDVTIGFLAAAEPRLATAVAAARTGDGGATRVIVSSYLMAPGYFHDLVERAGADVVTRPLLDAQHGMAEAPAPELVDLVVQRYLDALDGPVSSSL</sequence>
<dbReference type="SUPFAM" id="SSF53800">
    <property type="entry name" value="Chelatase"/>
    <property type="match status" value="1"/>
</dbReference>
<evidence type="ECO:0000256" key="2">
    <source>
        <dbReference type="ARBA" id="ARBA00023239"/>
    </source>
</evidence>
<dbReference type="InterPro" id="IPR050963">
    <property type="entry name" value="Sirohydro_Cobaltochel/CbiX"/>
</dbReference>
<dbReference type="CDD" id="cd03416">
    <property type="entry name" value="CbiX_SirB_N"/>
    <property type="match status" value="1"/>
</dbReference>
<organism evidence="3 4">
    <name type="scientific">Agromyces protaetiae</name>
    <dbReference type="NCBI Taxonomy" id="2509455"/>
    <lineage>
        <taxon>Bacteria</taxon>
        <taxon>Bacillati</taxon>
        <taxon>Actinomycetota</taxon>
        <taxon>Actinomycetes</taxon>
        <taxon>Micrococcales</taxon>
        <taxon>Microbacteriaceae</taxon>
        <taxon>Agromyces</taxon>
    </lineage>
</organism>
<dbReference type="Gene3D" id="3.40.50.1400">
    <property type="match status" value="2"/>
</dbReference>